<dbReference type="Pfam" id="PF01497">
    <property type="entry name" value="Peripla_BP_2"/>
    <property type="match status" value="1"/>
</dbReference>
<keyword evidence="5" id="KW-1003">Cell membrane</keyword>
<dbReference type="AlphaFoldDB" id="A0A9D1PMW5"/>
<evidence type="ECO:0000256" key="1">
    <source>
        <dbReference type="ARBA" id="ARBA00001970"/>
    </source>
</evidence>
<keyword evidence="4" id="KW-0813">Transport</keyword>
<sequence length="305" mass="33877">MRKFSAVLLLLLLSIVLIACGSSDAKNDNEKQNETESNNGASNEQLETDANIVSTTVAITEIMEKLELDLVGVPTSYKDLPERYKDATEVGNPMDPDLEVVLSLQPDDVISVTNLESDLGEKWKEANVPGTFLDLDSVGAMFEEIEALGEKYDRTEQATALVQEFEDKMEEIEKSVEGKDAPKVLILMGIPGSYIVGTEHSYIGDLVVRLGGEMAVTGHDEDFISANTEYLQQTDADIILRAAHGAPEEVVKMFDREFAENDIWKHFKAVKDDRVYDLEETRFGTTANLAVLDAMEELKTILYEE</sequence>
<keyword evidence="7" id="KW-0479">Metal-binding</keyword>
<accession>A0A9D1PMW5</accession>
<dbReference type="GO" id="GO:0015886">
    <property type="term" value="P:heme transport"/>
    <property type="evidence" value="ECO:0007669"/>
    <property type="project" value="InterPro"/>
</dbReference>
<evidence type="ECO:0000256" key="12">
    <source>
        <dbReference type="ARBA" id="ARBA00023288"/>
    </source>
</evidence>
<feature type="compositionally biased region" description="Polar residues" evidence="15">
    <location>
        <begin position="35"/>
        <end position="45"/>
    </location>
</feature>
<dbReference type="SUPFAM" id="SSF53807">
    <property type="entry name" value="Helical backbone' metal receptor"/>
    <property type="match status" value="1"/>
</dbReference>
<dbReference type="Gene3D" id="3.40.50.1980">
    <property type="entry name" value="Nitrogenase molybdenum iron protein domain"/>
    <property type="match status" value="2"/>
</dbReference>
<keyword evidence="8 16" id="KW-0732">Signal</keyword>
<keyword evidence="12" id="KW-0449">Lipoprotein</keyword>
<organism evidence="18 19">
    <name type="scientific">Candidatus Pseudogracilibacillus intestinigallinarum</name>
    <dbReference type="NCBI Taxonomy" id="2838742"/>
    <lineage>
        <taxon>Bacteria</taxon>
        <taxon>Bacillati</taxon>
        <taxon>Bacillota</taxon>
        <taxon>Bacilli</taxon>
        <taxon>Bacillales</taxon>
        <taxon>Bacillaceae</taxon>
        <taxon>Pseudogracilibacillus</taxon>
    </lineage>
</organism>
<dbReference type="PROSITE" id="PS50983">
    <property type="entry name" value="FE_B12_PBP"/>
    <property type="match status" value="1"/>
</dbReference>
<comment type="cofactor">
    <cofactor evidence="1">
        <name>heme b</name>
        <dbReference type="ChEBI" id="CHEBI:60344"/>
    </cofactor>
</comment>
<evidence type="ECO:0000313" key="19">
    <source>
        <dbReference type="Proteomes" id="UP000823937"/>
    </source>
</evidence>
<feature type="region of interest" description="Disordered" evidence="15">
    <location>
        <begin position="25"/>
        <end position="47"/>
    </location>
</feature>
<reference evidence="18" key="1">
    <citation type="journal article" date="2021" name="PeerJ">
        <title>Extensive microbial diversity within the chicken gut microbiome revealed by metagenomics and culture.</title>
        <authorList>
            <person name="Gilroy R."/>
            <person name="Ravi A."/>
            <person name="Getino M."/>
            <person name="Pursley I."/>
            <person name="Horton D.L."/>
            <person name="Alikhan N.F."/>
            <person name="Baker D."/>
            <person name="Gharbi K."/>
            <person name="Hall N."/>
            <person name="Watson M."/>
            <person name="Adriaenssens E.M."/>
            <person name="Foster-Nyarko E."/>
            <person name="Jarju S."/>
            <person name="Secka A."/>
            <person name="Antonio M."/>
            <person name="Oren A."/>
            <person name="Chaudhuri R.R."/>
            <person name="La Ragione R."/>
            <person name="Hildebrand F."/>
            <person name="Pallen M.J."/>
        </authorList>
    </citation>
    <scope>NUCLEOTIDE SEQUENCE</scope>
    <source>
        <strain evidence="18">CHK169-2315</strain>
    </source>
</reference>
<dbReference type="Proteomes" id="UP000823937">
    <property type="component" value="Unassembled WGS sequence"/>
</dbReference>
<keyword evidence="10" id="KW-0472">Membrane</keyword>
<dbReference type="GO" id="GO:0016020">
    <property type="term" value="C:membrane"/>
    <property type="evidence" value="ECO:0007669"/>
    <property type="project" value="InterPro"/>
</dbReference>
<feature type="chain" id="PRO_5038406193" description="High-affinity heme uptake system protein IsdE" evidence="16">
    <location>
        <begin position="20"/>
        <end position="305"/>
    </location>
</feature>
<proteinExistence type="inferred from homology"/>
<dbReference type="GO" id="GO:0020037">
    <property type="term" value="F:heme binding"/>
    <property type="evidence" value="ECO:0007669"/>
    <property type="project" value="InterPro"/>
</dbReference>
<evidence type="ECO:0000256" key="8">
    <source>
        <dbReference type="ARBA" id="ARBA00022729"/>
    </source>
</evidence>
<dbReference type="InterPro" id="IPR050902">
    <property type="entry name" value="ABC_Transporter_SBP"/>
</dbReference>
<evidence type="ECO:0000256" key="6">
    <source>
        <dbReference type="ARBA" id="ARBA00022617"/>
    </source>
</evidence>
<feature type="domain" description="Fe/B12 periplasmic-binding" evidence="17">
    <location>
        <begin position="51"/>
        <end position="305"/>
    </location>
</feature>
<evidence type="ECO:0000256" key="10">
    <source>
        <dbReference type="ARBA" id="ARBA00023136"/>
    </source>
</evidence>
<evidence type="ECO:0000256" key="9">
    <source>
        <dbReference type="ARBA" id="ARBA00023004"/>
    </source>
</evidence>
<evidence type="ECO:0000256" key="3">
    <source>
        <dbReference type="ARBA" id="ARBA00015862"/>
    </source>
</evidence>
<keyword evidence="6" id="KW-0349">Heme</keyword>
<protein>
    <recommendedName>
        <fullName evidence="3">High-affinity heme uptake system protein IsdE</fullName>
    </recommendedName>
    <alternativeName>
        <fullName evidence="14">Iron-regulated surface determinant protein E</fullName>
    </alternativeName>
    <alternativeName>
        <fullName evidence="13">Staphylococcal iron-regulated protein F</fullName>
    </alternativeName>
</protein>
<feature type="compositionally biased region" description="Basic and acidic residues" evidence="15">
    <location>
        <begin position="25"/>
        <end position="34"/>
    </location>
</feature>
<evidence type="ECO:0000256" key="16">
    <source>
        <dbReference type="SAM" id="SignalP"/>
    </source>
</evidence>
<gene>
    <name evidence="18" type="primary">isdE</name>
    <name evidence="18" type="ORF">H9895_09805</name>
</gene>
<dbReference type="PANTHER" id="PTHR30535:SF36">
    <property type="entry name" value="HIGH-AFFINITY HEME UPTAKE SYSTEM PROTEIN ISDE"/>
    <property type="match status" value="1"/>
</dbReference>
<name>A0A9D1PMW5_9BACI</name>
<dbReference type="GO" id="GO:0046872">
    <property type="term" value="F:metal ion binding"/>
    <property type="evidence" value="ECO:0007669"/>
    <property type="project" value="UniProtKB-KW"/>
</dbReference>
<evidence type="ECO:0000256" key="5">
    <source>
        <dbReference type="ARBA" id="ARBA00022475"/>
    </source>
</evidence>
<dbReference type="InterPro" id="IPR019957">
    <property type="entry name" value="ABC_transptr_haem-bd_IsdE"/>
</dbReference>
<evidence type="ECO:0000256" key="13">
    <source>
        <dbReference type="ARBA" id="ARBA00031148"/>
    </source>
</evidence>
<reference evidence="18" key="2">
    <citation type="submission" date="2021-04" db="EMBL/GenBank/DDBJ databases">
        <authorList>
            <person name="Gilroy R."/>
        </authorList>
    </citation>
    <scope>NUCLEOTIDE SEQUENCE</scope>
    <source>
        <strain evidence="18">CHK169-2315</strain>
    </source>
</reference>
<feature type="signal peptide" evidence="16">
    <location>
        <begin position="1"/>
        <end position="19"/>
    </location>
</feature>
<dbReference type="GO" id="GO:0071281">
    <property type="term" value="P:cellular response to iron ion"/>
    <property type="evidence" value="ECO:0007669"/>
    <property type="project" value="TreeGrafter"/>
</dbReference>
<keyword evidence="11" id="KW-0564">Palmitate</keyword>
<dbReference type="PROSITE" id="PS51257">
    <property type="entry name" value="PROKAR_LIPOPROTEIN"/>
    <property type="match status" value="1"/>
</dbReference>
<evidence type="ECO:0000256" key="14">
    <source>
        <dbReference type="ARBA" id="ARBA00031463"/>
    </source>
</evidence>
<evidence type="ECO:0000256" key="15">
    <source>
        <dbReference type="SAM" id="MobiDB-lite"/>
    </source>
</evidence>
<evidence type="ECO:0000256" key="11">
    <source>
        <dbReference type="ARBA" id="ARBA00023139"/>
    </source>
</evidence>
<evidence type="ECO:0000256" key="2">
    <source>
        <dbReference type="ARBA" id="ARBA00008814"/>
    </source>
</evidence>
<evidence type="ECO:0000256" key="7">
    <source>
        <dbReference type="ARBA" id="ARBA00022723"/>
    </source>
</evidence>
<evidence type="ECO:0000256" key="4">
    <source>
        <dbReference type="ARBA" id="ARBA00022448"/>
    </source>
</evidence>
<dbReference type="PANTHER" id="PTHR30535">
    <property type="entry name" value="VITAMIN B12-BINDING PROTEIN"/>
    <property type="match status" value="1"/>
</dbReference>
<dbReference type="NCBIfam" id="TIGR03659">
    <property type="entry name" value="IsdE"/>
    <property type="match status" value="1"/>
</dbReference>
<keyword evidence="9" id="KW-0408">Iron</keyword>
<comment type="similarity">
    <text evidence="2">Belongs to the bacterial solute-binding protein 8 family.</text>
</comment>
<evidence type="ECO:0000313" key="18">
    <source>
        <dbReference type="EMBL" id="HIV75361.1"/>
    </source>
</evidence>
<evidence type="ECO:0000259" key="17">
    <source>
        <dbReference type="PROSITE" id="PS50983"/>
    </source>
</evidence>
<comment type="caution">
    <text evidence="18">The sequence shown here is derived from an EMBL/GenBank/DDBJ whole genome shotgun (WGS) entry which is preliminary data.</text>
</comment>
<dbReference type="InterPro" id="IPR002491">
    <property type="entry name" value="ABC_transptr_periplasmic_BD"/>
</dbReference>
<dbReference type="EMBL" id="DXHX01000135">
    <property type="protein sequence ID" value="HIV75361.1"/>
    <property type="molecule type" value="Genomic_DNA"/>
</dbReference>